<dbReference type="InterPro" id="IPR006676">
    <property type="entry name" value="tRNA_splic"/>
</dbReference>
<keyword evidence="7" id="KW-0540">Nuclease</keyword>
<proteinExistence type="inferred from homology"/>
<dbReference type="Gene3D" id="3.40.1350.10">
    <property type="match status" value="1"/>
</dbReference>
<dbReference type="InterPro" id="IPR011856">
    <property type="entry name" value="tRNA_endonuc-like_dom_sf"/>
</dbReference>
<dbReference type="Gene3D" id="3.40.1170.20">
    <property type="entry name" value="tRNA intron endonuclease, N-terminal domain"/>
    <property type="match status" value="1"/>
</dbReference>
<accession>A0A401HNK4</accession>
<evidence type="ECO:0000259" key="6">
    <source>
        <dbReference type="Pfam" id="PF02778"/>
    </source>
</evidence>
<sequence>MMAKKPVVGILSGERIVVFNKEGISRLSAKRYGELNENFLSLSLIEGLYLLSKNSIKVKYKDRFLSFEELYNYAKEIDERLCIKYLVYRDLKNRGYTVKTGLKYGADFRLYSRENIEEIHSEYLVKVFSEDKPCSISELTGFVRVAHSVRKKLIIAIVDNDGDIVYYNMEYIRP</sequence>
<dbReference type="InterPro" id="IPR036167">
    <property type="entry name" value="tRNA_intron_Endo_cat-like_sf"/>
</dbReference>
<dbReference type="SUPFAM" id="SSF55267">
    <property type="entry name" value="tRNA-intron endonuclease N-terminal domain-like"/>
    <property type="match status" value="1"/>
</dbReference>
<dbReference type="PIRSF" id="PIRSF005285">
    <property type="entry name" value="tRNA_splic_archaea"/>
    <property type="match status" value="1"/>
</dbReference>
<evidence type="ECO:0000256" key="4">
    <source>
        <dbReference type="HAMAP-Rule" id="MF_01833"/>
    </source>
</evidence>
<evidence type="ECO:0000313" key="7">
    <source>
        <dbReference type="EMBL" id="GBF35805.1"/>
    </source>
</evidence>
<organism evidence="7 8">
    <name type="scientific">Methanofervidicoccus abyssi</name>
    <dbReference type="NCBI Taxonomy" id="2082189"/>
    <lineage>
        <taxon>Archaea</taxon>
        <taxon>Methanobacteriati</taxon>
        <taxon>Methanobacteriota</taxon>
        <taxon>Methanomada group</taxon>
        <taxon>Methanococci</taxon>
        <taxon>Methanococcales</taxon>
        <taxon>Methanofervidicoccus</taxon>
    </lineage>
</organism>
<comment type="subunit">
    <text evidence="4">Homotetramer; although the tetramer contains four active sites, only two participate in the cleavage. Therefore, it should be considered as a dimer of dimers.</text>
</comment>
<evidence type="ECO:0000313" key="8">
    <source>
        <dbReference type="Proteomes" id="UP000290527"/>
    </source>
</evidence>
<dbReference type="HAMAP" id="MF_01833">
    <property type="entry name" value="EndA_short"/>
    <property type="match status" value="1"/>
</dbReference>
<dbReference type="Pfam" id="PF01974">
    <property type="entry name" value="tRNA_int_endo"/>
    <property type="match status" value="1"/>
</dbReference>
<reference evidence="7 8" key="1">
    <citation type="journal article" date="2019" name="Int. J. Syst. Evol. Microbiol.">
        <title>Methanofervidicoccus abyssi gen. nov., sp. nov., a hydrogenotrophic methanogen, isolated from a hydrothermal vent chimney in the Mid-Cayman Spreading Center, the Caribbean Sea.</title>
        <authorList>
            <person name="Sakai S."/>
            <person name="Takaki Y."/>
            <person name="Miyazaki M."/>
            <person name="Ogawara M."/>
            <person name="Yanagawa K."/>
            <person name="Miyazaki J."/>
            <person name="Takai K."/>
        </authorList>
    </citation>
    <scope>NUCLEOTIDE SEQUENCE [LARGE SCALE GENOMIC DNA]</scope>
    <source>
        <strain evidence="7 8">HHB</strain>
    </source>
</reference>
<dbReference type="CDD" id="cd22363">
    <property type="entry name" value="tRNA-intron_lyase_C"/>
    <property type="match status" value="1"/>
</dbReference>
<dbReference type="PANTHER" id="PTHR21227">
    <property type="entry name" value="TRNA-SPLICING ENDONUCLEASE SUBUNIT SEN2"/>
    <property type="match status" value="1"/>
</dbReference>
<feature type="active site" evidence="4">
    <location>
        <position position="111"/>
    </location>
</feature>
<feature type="active site" evidence="4">
    <location>
        <position position="151"/>
    </location>
</feature>
<dbReference type="InterPro" id="IPR016442">
    <property type="entry name" value="tRNA_splic_arch_short"/>
</dbReference>
<evidence type="ECO:0000256" key="2">
    <source>
        <dbReference type="ARBA" id="ARBA00023239"/>
    </source>
</evidence>
<dbReference type="EC" id="4.6.1.16" evidence="4"/>
<keyword evidence="7" id="KW-0378">Hydrolase</keyword>
<dbReference type="Proteomes" id="UP000290527">
    <property type="component" value="Unassembled WGS sequence"/>
</dbReference>
<feature type="domain" description="tRNA intron endonuclease catalytic" evidence="5">
    <location>
        <begin position="82"/>
        <end position="166"/>
    </location>
</feature>
<comment type="caution">
    <text evidence="7">The sequence shown here is derived from an EMBL/GenBank/DDBJ whole genome shotgun (WGS) entry which is preliminary data.</text>
</comment>
<dbReference type="GO" id="GO:0000213">
    <property type="term" value="F:tRNA-intron lyase activity"/>
    <property type="evidence" value="ECO:0007669"/>
    <property type="project" value="UniProtKB-UniRule"/>
</dbReference>
<keyword evidence="1 4" id="KW-0819">tRNA processing</keyword>
<dbReference type="RefSeq" id="WP_192893779.1">
    <property type="nucleotide sequence ID" value="NZ_BFAX01000001.1"/>
</dbReference>
<protein>
    <recommendedName>
        <fullName evidence="4">tRNA-splicing endonuclease</fullName>
        <ecNumber evidence="4">4.6.1.16</ecNumber>
    </recommendedName>
    <alternativeName>
        <fullName evidence="4">tRNA-intron endonuclease</fullName>
    </alternativeName>
</protein>
<evidence type="ECO:0000256" key="1">
    <source>
        <dbReference type="ARBA" id="ARBA00022694"/>
    </source>
</evidence>
<dbReference type="EMBL" id="BFAX01000001">
    <property type="protein sequence ID" value="GBF35805.1"/>
    <property type="molecule type" value="Genomic_DNA"/>
</dbReference>
<evidence type="ECO:0000259" key="5">
    <source>
        <dbReference type="Pfam" id="PF01974"/>
    </source>
</evidence>
<dbReference type="FunFam" id="3.40.1350.10:FF:000006">
    <property type="entry name" value="tRNA-splicing endonuclease"/>
    <property type="match status" value="1"/>
</dbReference>
<dbReference type="PANTHER" id="PTHR21227:SF0">
    <property type="entry name" value="TRNA-SPLICING ENDONUCLEASE SUBUNIT SEN2"/>
    <property type="match status" value="1"/>
</dbReference>
<dbReference type="GO" id="GO:0006388">
    <property type="term" value="P:tRNA splicing, via endonucleolytic cleavage and ligation"/>
    <property type="evidence" value="ECO:0007669"/>
    <property type="project" value="UniProtKB-UniRule"/>
</dbReference>
<dbReference type="AlphaFoldDB" id="A0A401HNK4"/>
<feature type="domain" description="tRNA intron endonuclease N-terminal" evidence="6">
    <location>
        <begin position="9"/>
        <end position="71"/>
    </location>
</feature>
<evidence type="ECO:0000256" key="3">
    <source>
        <dbReference type="ARBA" id="ARBA00024798"/>
    </source>
</evidence>
<name>A0A401HNK4_9EURY</name>
<gene>
    <name evidence="4" type="primary">endA</name>
    <name evidence="7" type="ORF">MHHB_P0030</name>
</gene>
<dbReference type="InterPro" id="IPR006677">
    <property type="entry name" value="tRNA_intron_Endonuc_cat-like"/>
</dbReference>
<dbReference type="InterPro" id="IPR006678">
    <property type="entry name" value="tRNA_intron_Endonuc_N"/>
</dbReference>
<feature type="active site" evidence="4">
    <location>
        <position position="120"/>
    </location>
</feature>
<comment type="similarity">
    <text evidence="4">Belongs to the tRNA-intron endonuclease family. Archaeal short subfamily.</text>
</comment>
<comment type="function">
    <text evidence="3 4">Endonuclease that removes tRNA introns. Cleaves pre-tRNA at the 5'- and 3'-splice sites to release the intron. The products are an intron and two tRNA half-molecules bearing 2',3' cyclic phosphate and 5'-OH termini. Recognizes a pseudosymmetric substrate in which 2 bulged loops of 3 bases are separated by a stem of 4 bp.</text>
</comment>
<dbReference type="GO" id="GO:0005737">
    <property type="term" value="C:cytoplasm"/>
    <property type="evidence" value="ECO:0007669"/>
    <property type="project" value="TreeGrafter"/>
</dbReference>
<dbReference type="SUPFAM" id="SSF53032">
    <property type="entry name" value="tRNA-intron endonuclease catalytic domain-like"/>
    <property type="match status" value="1"/>
</dbReference>
<comment type="catalytic activity">
    <reaction evidence="4">
        <text>pretRNA = a 3'-half-tRNA molecule with a 5'-OH end + a 5'-half-tRNA molecule with a 2',3'-cyclic phosphate end + an intron with a 2',3'-cyclic phosphate and a 5'-hydroxyl terminus.</text>
        <dbReference type="EC" id="4.6.1.16"/>
    </reaction>
</comment>
<keyword evidence="2 4" id="KW-0456">Lyase</keyword>
<dbReference type="NCBIfam" id="TIGR00324">
    <property type="entry name" value="endA"/>
    <property type="match status" value="1"/>
</dbReference>
<dbReference type="OrthoDB" id="46045at2157"/>
<keyword evidence="7" id="KW-0255">Endonuclease</keyword>
<dbReference type="InterPro" id="IPR036740">
    <property type="entry name" value="tRNA_intron_Endonuc_N_sf"/>
</dbReference>
<keyword evidence="8" id="KW-1185">Reference proteome</keyword>
<dbReference type="Pfam" id="PF02778">
    <property type="entry name" value="tRNA_int_endo_N"/>
    <property type="match status" value="1"/>
</dbReference>
<dbReference type="GO" id="GO:0003676">
    <property type="term" value="F:nucleic acid binding"/>
    <property type="evidence" value="ECO:0007669"/>
    <property type="project" value="InterPro"/>
</dbReference>